<proteinExistence type="predicted"/>
<organism evidence="1 2">
    <name type="scientific">Zarea fungicola</name>
    <dbReference type="NCBI Taxonomy" id="93591"/>
    <lineage>
        <taxon>Eukaryota</taxon>
        <taxon>Fungi</taxon>
        <taxon>Dikarya</taxon>
        <taxon>Ascomycota</taxon>
        <taxon>Pezizomycotina</taxon>
        <taxon>Sordariomycetes</taxon>
        <taxon>Hypocreomycetidae</taxon>
        <taxon>Hypocreales</taxon>
        <taxon>Cordycipitaceae</taxon>
        <taxon>Zarea</taxon>
    </lineage>
</organism>
<dbReference type="Proteomes" id="UP001143910">
    <property type="component" value="Unassembled WGS sequence"/>
</dbReference>
<evidence type="ECO:0000313" key="2">
    <source>
        <dbReference type="Proteomes" id="UP001143910"/>
    </source>
</evidence>
<dbReference type="EMBL" id="JANJQO010001274">
    <property type="protein sequence ID" value="KAJ2971769.1"/>
    <property type="molecule type" value="Genomic_DNA"/>
</dbReference>
<sequence length="524" mass="59673">MILDNVDDSTFLKLPGPDIEAAATRIKSGNARQLISYIPYCQHGSVLVTSRNRSAALQLVEPASTINIEPMSGKDALQLFQNKLGQSDNEANTVELAAALEHMPLAIVQAAAYILQRRPRYSLEKYLDEFRNTDKRKATLLKSEGGALRRDAEAKNSILITWHISFTYIRATRPSAADLLSLMSFCDGQGIPEVLIRSQGDHTCGNSKQNHRVERNIMSVIDEQNNEEDNQSVDSDSDRTEQQSNYTDGDSFEEDIITLRNFCFIIVNEDGATFQMHRLVQLATLEWLRAHNEYEGRQHQFLTRLCVEIPVGEYENWTKCEALFPHAHSVSAQRPVGKEPMKEWATILYRAAWYAIRKGKGIEAEKLSVRAMKARAKLYDMEHDDVIWSKALVASAYSMNGRWSEAERLEVQVMETSKTKLGEDHPDTQTSMANLASTFWNQGRWEEAERLQVQVMETRKTKLGEDHPDTLTSMNNLAWTYWELARLDDAKTLMGHCIQLREVKLGASHPDYLFAVDTLARWER</sequence>
<reference evidence="1" key="1">
    <citation type="submission" date="2022-08" db="EMBL/GenBank/DDBJ databases">
        <title>Genome Sequence of Lecanicillium fungicola.</title>
        <authorList>
            <person name="Buettner E."/>
        </authorList>
    </citation>
    <scope>NUCLEOTIDE SEQUENCE</scope>
    <source>
        <strain evidence="1">Babe33</strain>
    </source>
</reference>
<gene>
    <name evidence="1" type="ORF">NQ176_g7535</name>
</gene>
<accession>A0ACC1MZW9</accession>
<comment type="caution">
    <text evidence="1">The sequence shown here is derived from an EMBL/GenBank/DDBJ whole genome shotgun (WGS) entry which is preliminary data.</text>
</comment>
<protein>
    <submittedName>
        <fullName evidence="1">Uncharacterized protein</fullName>
    </submittedName>
</protein>
<evidence type="ECO:0000313" key="1">
    <source>
        <dbReference type="EMBL" id="KAJ2971769.1"/>
    </source>
</evidence>
<name>A0ACC1MZW9_9HYPO</name>
<keyword evidence="2" id="KW-1185">Reference proteome</keyword>